<proteinExistence type="predicted"/>
<evidence type="ECO:0000259" key="2">
    <source>
        <dbReference type="Pfam" id="PF13878"/>
    </source>
</evidence>
<name>A0A7S1PT11_NEODS</name>
<feature type="region of interest" description="Disordered" evidence="1">
    <location>
        <begin position="165"/>
        <end position="193"/>
    </location>
</feature>
<feature type="domain" description="N-acetyltransferase ESCO zinc-finger" evidence="2">
    <location>
        <begin position="16"/>
        <end position="52"/>
    </location>
</feature>
<organism evidence="3">
    <name type="scientific">Neobodo designis</name>
    <name type="common">Flagellated protozoan</name>
    <name type="synonym">Bodo designis</name>
    <dbReference type="NCBI Taxonomy" id="312471"/>
    <lineage>
        <taxon>Eukaryota</taxon>
        <taxon>Discoba</taxon>
        <taxon>Euglenozoa</taxon>
        <taxon>Kinetoplastea</taxon>
        <taxon>Metakinetoplastina</taxon>
        <taxon>Neobodonida</taxon>
        <taxon>Neobodo</taxon>
    </lineage>
</organism>
<gene>
    <name evidence="3" type="ORF">NDES1114_LOCUS7752</name>
</gene>
<dbReference type="Pfam" id="PF13878">
    <property type="entry name" value="zf-C2H2_3"/>
    <property type="match status" value="1"/>
</dbReference>
<dbReference type="AlphaFoldDB" id="A0A7S1PT11"/>
<protein>
    <recommendedName>
        <fullName evidence="2">N-acetyltransferase ESCO zinc-finger domain-containing protein</fullName>
    </recommendedName>
</protein>
<feature type="compositionally biased region" description="Low complexity" evidence="1">
    <location>
        <begin position="170"/>
        <end position="186"/>
    </location>
</feature>
<evidence type="ECO:0000256" key="1">
    <source>
        <dbReference type="SAM" id="MobiDB-lite"/>
    </source>
</evidence>
<accession>A0A7S1PT11</accession>
<reference evidence="3" key="1">
    <citation type="submission" date="2021-01" db="EMBL/GenBank/DDBJ databases">
        <authorList>
            <person name="Corre E."/>
            <person name="Pelletier E."/>
            <person name="Niang G."/>
            <person name="Scheremetjew M."/>
            <person name="Finn R."/>
            <person name="Kale V."/>
            <person name="Holt S."/>
            <person name="Cochrane G."/>
            <person name="Meng A."/>
            <person name="Brown T."/>
            <person name="Cohen L."/>
        </authorList>
    </citation>
    <scope>NUCLEOTIDE SEQUENCE</scope>
    <source>
        <strain evidence="3">CCAP 1951/1</strain>
    </source>
</reference>
<dbReference type="EMBL" id="HBGF01011611">
    <property type="protein sequence ID" value="CAD9102028.1"/>
    <property type="molecule type" value="Transcribed_RNA"/>
</dbReference>
<dbReference type="InterPro" id="IPR028005">
    <property type="entry name" value="AcTrfase_ESCO_Znf_dom"/>
</dbReference>
<sequence>MPPSESKRHRPERSVQLTLDMGQRMDPKQCDRCGMIFHRVEEDVRTHQRVCKPPVRMSRRDAAKVITTALKPKGSGWIFETVAVSALTPTVRDAVRVLMETSRPDGGVIDGAYTMPLAIGHVATAAPLSVSFCFFAFDLGAPGLVGFIAWAAEDRAVALNPVCASDTRSPEATPTSRSRSPSPRRTVNAPEQEQTFAITKCPVTVYDVVVLATNELPRKALSIASMMQGSTGTGACGSGPQRDTAAACMVQHVLANAVYGSPLTVDQAVFGFHLGDAAAVDGKMMRAVIHQLSQDSRCKRDPLWLQPPTHS</sequence>
<evidence type="ECO:0000313" key="3">
    <source>
        <dbReference type="EMBL" id="CAD9102028.1"/>
    </source>
</evidence>